<dbReference type="InterPro" id="IPR001878">
    <property type="entry name" value="Znf_CCHC"/>
</dbReference>
<dbReference type="AlphaFoldDB" id="A0A0D0B1L1"/>
<protein>
    <submittedName>
        <fullName evidence="4">Unplaced genomic scaffold CY34scaffold_71, whole genome shotgun sequence</fullName>
    </submittedName>
</protein>
<dbReference type="EMBL" id="KN835202">
    <property type="protein sequence ID" value="KIK43909.1"/>
    <property type="molecule type" value="Genomic_DNA"/>
</dbReference>
<evidence type="ECO:0000259" key="3">
    <source>
        <dbReference type="PROSITE" id="PS50158"/>
    </source>
</evidence>
<feature type="domain" description="CCHC-type" evidence="3">
    <location>
        <begin position="33"/>
        <end position="46"/>
    </location>
</feature>
<sequence length="112" mass="12339">MQWNTKWGEYTRVTPETGYPLKPGTAAIASSECFNCGTHGHNSRNCVLPVDHAERLSRKEAAWRAIVSKALGPFNRATATPISLVTNYTSHYTSAWIEEILEQEEGKVSGSA</sequence>
<dbReference type="GO" id="GO:0006397">
    <property type="term" value="P:mRNA processing"/>
    <property type="evidence" value="ECO:0007669"/>
    <property type="project" value="UniProtKB-KW"/>
</dbReference>
<organism evidence="4 5">
    <name type="scientific">Suillus luteus UH-Slu-Lm8-n1</name>
    <dbReference type="NCBI Taxonomy" id="930992"/>
    <lineage>
        <taxon>Eukaryota</taxon>
        <taxon>Fungi</taxon>
        <taxon>Dikarya</taxon>
        <taxon>Basidiomycota</taxon>
        <taxon>Agaricomycotina</taxon>
        <taxon>Agaricomycetes</taxon>
        <taxon>Agaricomycetidae</taxon>
        <taxon>Boletales</taxon>
        <taxon>Suillineae</taxon>
        <taxon>Suillaceae</taxon>
        <taxon>Suillus</taxon>
    </lineage>
</organism>
<keyword evidence="2" id="KW-0479">Metal-binding</keyword>
<dbReference type="GO" id="GO:0003676">
    <property type="term" value="F:nucleic acid binding"/>
    <property type="evidence" value="ECO:0007669"/>
    <property type="project" value="InterPro"/>
</dbReference>
<evidence type="ECO:0000256" key="1">
    <source>
        <dbReference type="ARBA" id="ARBA00022664"/>
    </source>
</evidence>
<dbReference type="PROSITE" id="PS50158">
    <property type="entry name" value="ZF_CCHC"/>
    <property type="match status" value="1"/>
</dbReference>
<proteinExistence type="predicted"/>
<dbReference type="InterPro" id="IPR036875">
    <property type="entry name" value="Znf_CCHC_sf"/>
</dbReference>
<dbReference type="InParanoid" id="A0A0D0B1L1"/>
<evidence type="ECO:0000313" key="4">
    <source>
        <dbReference type="EMBL" id="KIK43909.1"/>
    </source>
</evidence>
<dbReference type="GO" id="GO:0008270">
    <property type="term" value="F:zinc ion binding"/>
    <property type="evidence" value="ECO:0007669"/>
    <property type="project" value="UniProtKB-KW"/>
</dbReference>
<evidence type="ECO:0000256" key="2">
    <source>
        <dbReference type="PROSITE-ProRule" id="PRU00047"/>
    </source>
</evidence>
<dbReference type="HOGENOM" id="CLU_2147537_0_0_1"/>
<gene>
    <name evidence="4" type="ORF">CY34DRAFT_80970</name>
</gene>
<dbReference type="Proteomes" id="UP000054485">
    <property type="component" value="Unassembled WGS sequence"/>
</dbReference>
<reference evidence="5" key="2">
    <citation type="submission" date="2015-01" db="EMBL/GenBank/DDBJ databases">
        <title>Evolutionary Origins and Diversification of the Mycorrhizal Mutualists.</title>
        <authorList>
            <consortium name="DOE Joint Genome Institute"/>
            <consortium name="Mycorrhizal Genomics Consortium"/>
            <person name="Kohler A."/>
            <person name="Kuo A."/>
            <person name="Nagy L.G."/>
            <person name="Floudas D."/>
            <person name="Copeland A."/>
            <person name="Barry K.W."/>
            <person name="Cichocki N."/>
            <person name="Veneault-Fourrey C."/>
            <person name="LaButti K."/>
            <person name="Lindquist E.A."/>
            <person name="Lipzen A."/>
            <person name="Lundell T."/>
            <person name="Morin E."/>
            <person name="Murat C."/>
            <person name="Riley R."/>
            <person name="Ohm R."/>
            <person name="Sun H."/>
            <person name="Tunlid A."/>
            <person name="Henrissat B."/>
            <person name="Grigoriev I.V."/>
            <person name="Hibbett D.S."/>
            <person name="Martin F."/>
        </authorList>
    </citation>
    <scope>NUCLEOTIDE SEQUENCE [LARGE SCALE GENOMIC DNA]</scope>
    <source>
        <strain evidence="5">UH-Slu-Lm8-n1</strain>
    </source>
</reference>
<keyword evidence="2" id="KW-0863">Zinc-finger</keyword>
<name>A0A0D0B1L1_9AGAM</name>
<keyword evidence="2" id="KW-0862">Zinc</keyword>
<reference evidence="4 5" key="1">
    <citation type="submission" date="2014-04" db="EMBL/GenBank/DDBJ databases">
        <authorList>
            <consortium name="DOE Joint Genome Institute"/>
            <person name="Kuo A."/>
            <person name="Ruytinx J."/>
            <person name="Rineau F."/>
            <person name="Colpaert J."/>
            <person name="Kohler A."/>
            <person name="Nagy L.G."/>
            <person name="Floudas D."/>
            <person name="Copeland A."/>
            <person name="Barry K.W."/>
            <person name="Cichocki N."/>
            <person name="Veneault-Fourrey C."/>
            <person name="LaButti K."/>
            <person name="Lindquist E.A."/>
            <person name="Lipzen A."/>
            <person name="Lundell T."/>
            <person name="Morin E."/>
            <person name="Murat C."/>
            <person name="Sun H."/>
            <person name="Tunlid A."/>
            <person name="Henrissat B."/>
            <person name="Grigoriev I.V."/>
            <person name="Hibbett D.S."/>
            <person name="Martin F."/>
            <person name="Nordberg H.P."/>
            <person name="Cantor M.N."/>
            <person name="Hua S.X."/>
        </authorList>
    </citation>
    <scope>NUCLEOTIDE SEQUENCE [LARGE SCALE GENOMIC DNA]</scope>
    <source>
        <strain evidence="4 5">UH-Slu-Lm8-n1</strain>
    </source>
</reference>
<dbReference type="OrthoDB" id="3260975at2759"/>
<keyword evidence="5" id="KW-1185">Reference proteome</keyword>
<evidence type="ECO:0000313" key="5">
    <source>
        <dbReference type="Proteomes" id="UP000054485"/>
    </source>
</evidence>
<accession>A0A0D0B1L1</accession>
<dbReference type="SUPFAM" id="SSF57756">
    <property type="entry name" value="Retrovirus zinc finger-like domains"/>
    <property type="match status" value="1"/>
</dbReference>
<keyword evidence="1" id="KW-0507">mRNA processing</keyword>